<feature type="domain" description="PTS EIIC type-2" evidence="10">
    <location>
        <begin position="12"/>
        <end position="446"/>
    </location>
</feature>
<evidence type="ECO:0000256" key="2">
    <source>
        <dbReference type="ARBA" id="ARBA00022448"/>
    </source>
</evidence>
<dbReference type="GO" id="GO:0009401">
    <property type="term" value="P:phosphoenolpyruvate-dependent sugar phosphotransferase system"/>
    <property type="evidence" value="ECO:0007669"/>
    <property type="project" value="UniProtKB-KW"/>
</dbReference>
<keyword evidence="5" id="KW-0598">Phosphotransferase system</keyword>
<feature type="transmembrane region" description="Helical" evidence="9">
    <location>
        <begin position="421"/>
        <end position="443"/>
    </location>
</feature>
<evidence type="ECO:0000256" key="6">
    <source>
        <dbReference type="ARBA" id="ARBA00022692"/>
    </source>
</evidence>
<name>A0A636FFS1_SALTM</name>
<keyword evidence="2" id="KW-0813">Transport</keyword>
<evidence type="ECO:0000256" key="8">
    <source>
        <dbReference type="ARBA" id="ARBA00023136"/>
    </source>
</evidence>
<dbReference type="InterPro" id="IPR013853">
    <property type="entry name" value="EIIC-GAT"/>
</dbReference>
<dbReference type="PANTHER" id="PTHR37324">
    <property type="entry name" value="PTS SYSTEM GALACTITOL-SPECIFIC EIIC COMPONENT"/>
    <property type="match status" value="1"/>
</dbReference>
<proteinExistence type="predicted"/>
<evidence type="ECO:0000313" key="12">
    <source>
        <dbReference type="EMBL" id="HAB5509329.1"/>
    </source>
</evidence>
<dbReference type="AlphaFoldDB" id="A0A636FFS1"/>
<dbReference type="RefSeq" id="WP_025840265.1">
    <property type="nucleotide sequence ID" value="NZ_CP009102.1"/>
</dbReference>
<evidence type="ECO:0000256" key="5">
    <source>
        <dbReference type="ARBA" id="ARBA00022683"/>
    </source>
</evidence>
<evidence type="ECO:0000313" key="13">
    <source>
        <dbReference type="EMBL" id="HAB5822514.1"/>
    </source>
</evidence>
<protein>
    <submittedName>
        <fullName evidence="11">PTS galactitol transporter subunit IIC</fullName>
    </submittedName>
</protein>
<dbReference type="GO" id="GO:0005886">
    <property type="term" value="C:plasma membrane"/>
    <property type="evidence" value="ECO:0007669"/>
    <property type="project" value="UniProtKB-SubCell"/>
</dbReference>
<feature type="transmembrane region" description="Helical" evidence="9">
    <location>
        <begin position="225"/>
        <end position="245"/>
    </location>
</feature>
<evidence type="ECO:0000256" key="7">
    <source>
        <dbReference type="ARBA" id="ARBA00022989"/>
    </source>
</evidence>
<dbReference type="GO" id="GO:0015577">
    <property type="term" value="F:galactitol transmembrane transporter activity"/>
    <property type="evidence" value="ECO:0007669"/>
    <property type="project" value="InterPro"/>
</dbReference>
<evidence type="ECO:0000313" key="11">
    <source>
        <dbReference type="EMBL" id="EDI0217067.1"/>
    </source>
</evidence>
<feature type="transmembrane region" description="Helical" evidence="9">
    <location>
        <begin position="183"/>
        <end position="204"/>
    </location>
</feature>
<organism evidence="11">
    <name type="scientific">Salmonella typhimurium</name>
    <dbReference type="NCBI Taxonomy" id="90371"/>
    <lineage>
        <taxon>Bacteria</taxon>
        <taxon>Pseudomonadati</taxon>
        <taxon>Pseudomonadota</taxon>
        <taxon>Gammaproteobacteria</taxon>
        <taxon>Enterobacterales</taxon>
        <taxon>Enterobacteriaceae</taxon>
        <taxon>Salmonella</taxon>
    </lineage>
</organism>
<gene>
    <name evidence="11" type="ORF">CC652_10130</name>
    <name evidence="12" type="ORF">GB106_05255</name>
    <name evidence="13" type="ORF">GB221_07190</name>
</gene>
<feature type="transmembrane region" description="Helical" evidence="9">
    <location>
        <begin position="141"/>
        <end position="163"/>
    </location>
</feature>
<dbReference type="EMBL" id="DAAHEV010000003">
    <property type="protein sequence ID" value="HAB5822514.1"/>
    <property type="molecule type" value="Genomic_DNA"/>
</dbReference>
<feature type="transmembrane region" description="Helical" evidence="9">
    <location>
        <begin position="42"/>
        <end position="60"/>
    </location>
</feature>
<reference evidence="12" key="3">
    <citation type="submission" date="2019-10" db="EMBL/GenBank/DDBJ databases">
        <authorList>
            <consortium name="NCBI Pathogen Detection Project"/>
        </authorList>
    </citation>
    <scope>NUCLEOTIDE SEQUENCE</scope>
    <source>
        <strain evidence="12">Salmonella enterica</strain>
    </source>
</reference>
<dbReference type="EMBL" id="AAMJOP010000009">
    <property type="protein sequence ID" value="EDI0217067.1"/>
    <property type="molecule type" value="Genomic_DNA"/>
</dbReference>
<evidence type="ECO:0000256" key="4">
    <source>
        <dbReference type="ARBA" id="ARBA00022597"/>
    </source>
</evidence>
<dbReference type="EMBL" id="DAAHCB010000003">
    <property type="protein sequence ID" value="HAB5509329.1"/>
    <property type="molecule type" value="Genomic_DNA"/>
</dbReference>
<feature type="transmembrane region" description="Helical" evidence="9">
    <location>
        <begin position="101"/>
        <end position="120"/>
    </location>
</feature>
<reference evidence="12" key="1">
    <citation type="journal article" date="2018" name="Genome Biol.">
        <title>SKESA: strategic k-mer extension for scrupulous assemblies.</title>
        <authorList>
            <person name="Souvorov A."/>
            <person name="Agarwala R."/>
            <person name="Lipman D.J."/>
        </authorList>
    </citation>
    <scope>NUCLEOTIDE SEQUENCE</scope>
    <source>
        <strain evidence="12">Salmonella enterica</strain>
    </source>
</reference>
<keyword evidence="6 9" id="KW-0812">Transmembrane</keyword>
<feature type="transmembrane region" description="Helical" evidence="9">
    <location>
        <begin position="251"/>
        <end position="270"/>
    </location>
</feature>
<feature type="transmembrane region" description="Helical" evidence="9">
    <location>
        <begin position="298"/>
        <end position="331"/>
    </location>
</feature>
<dbReference type="PANTHER" id="PTHR37324:SF2">
    <property type="entry name" value="PTS SYSTEM GALACTITOL-SPECIFIC EIIC COMPONENT"/>
    <property type="match status" value="1"/>
</dbReference>
<dbReference type="PIRSF" id="PIRSF006304">
    <property type="entry name" value="GatC"/>
    <property type="match status" value="1"/>
</dbReference>
<accession>A0A636FFS1</accession>
<dbReference type="InterPro" id="IPR013014">
    <property type="entry name" value="PTS_EIIC_2"/>
</dbReference>
<comment type="subcellular location">
    <subcellularLocation>
        <location evidence="1">Cell membrane</location>
        <topology evidence="1">Multi-pass membrane protein</topology>
    </subcellularLocation>
</comment>
<evidence type="ECO:0000256" key="3">
    <source>
        <dbReference type="ARBA" id="ARBA00022475"/>
    </source>
</evidence>
<keyword evidence="3" id="KW-1003">Cell membrane</keyword>
<keyword evidence="7 9" id="KW-1133">Transmembrane helix</keyword>
<evidence type="ECO:0000256" key="1">
    <source>
        <dbReference type="ARBA" id="ARBA00004651"/>
    </source>
</evidence>
<feature type="transmembrane region" description="Helical" evidence="9">
    <location>
        <begin position="12"/>
        <end position="35"/>
    </location>
</feature>
<keyword evidence="8 9" id="KW-0472">Membrane</keyword>
<comment type="caution">
    <text evidence="11">The sequence shown here is derived from an EMBL/GenBank/DDBJ whole genome shotgun (WGS) entry which is preliminary data.</text>
</comment>
<dbReference type="InterPro" id="IPR004703">
    <property type="entry name" value="PTS_sugar-sp_permease"/>
</dbReference>
<evidence type="ECO:0000259" key="10">
    <source>
        <dbReference type="PROSITE" id="PS51104"/>
    </source>
</evidence>
<feature type="transmembrane region" description="Helical" evidence="9">
    <location>
        <begin position="363"/>
        <end position="385"/>
    </location>
</feature>
<sequence>MNDIAHTLYTVVQYVLGFGPTVLLPLVLFFLALFFKVKPAKALRSSLIVGIGFVGIYAIFDILTSNVGPAAQAMVERTGISLPVVDLGWPPLAAITWGSPIAPFVIPLTMLINVAMLALNKTRTVDVDMWNYWHFALAGTLVYYSTGSFVLGLSAAAIAAIVVLKLADWSAPLVAKYFGLEGISLPTLSSVVFFPIGLLFDKIIDKIPGVNRIHIDPENVQKKMGIFGEPMMVGTILGGLLGIIAGYDFKHILLLGISIGGVMFILPRMVRILMEGLLPLSEAIKKYLNAKYPGRDDLFIGLDIAVAVGNPAIISTALILTPISVFIAFLLPGNKVLPLGDLANLAVMASMIVLACRGNIFRAVITAIPVIVADLWIATKIAPFITGMAKDVNFKMAEGSSGQVSSFLDGGNPFRFWLLEIFNGNIIAIGLIPVLALIIYGVFRLTKGTVYA</sequence>
<evidence type="ECO:0000256" key="9">
    <source>
        <dbReference type="SAM" id="Phobius"/>
    </source>
</evidence>
<keyword evidence="4" id="KW-0762">Sugar transport</keyword>
<dbReference type="PROSITE" id="PS51104">
    <property type="entry name" value="PTS_EIIC_TYPE_2"/>
    <property type="match status" value="1"/>
</dbReference>
<feature type="transmembrane region" description="Helical" evidence="9">
    <location>
        <begin position="337"/>
        <end position="356"/>
    </location>
</feature>
<dbReference type="Pfam" id="PF03611">
    <property type="entry name" value="EIIC-GAT"/>
    <property type="match status" value="1"/>
</dbReference>
<reference evidence="11" key="2">
    <citation type="submission" date="2018-07" db="EMBL/GenBank/DDBJ databases">
        <authorList>
            <person name="Ashton P.M."/>
            <person name="Dallman T."/>
            <person name="Nair S."/>
            <person name="De Pinna E."/>
            <person name="Peters T."/>
            <person name="Grant K."/>
        </authorList>
    </citation>
    <scope>NUCLEOTIDE SEQUENCE</scope>
    <source>
        <strain evidence="11">343806</strain>
    </source>
</reference>